<dbReference type="GO" id="GO:0005886">
    <property type="term" value="C:plasma membrane"/>
    <property type="evidence" value="ECO:0007669"/>
    <property type="project" value="TreeGrafter"/>
</dbReference>
<dbReference type="Proteomes" id="UP000039865">
    <property type="component" value="Unassembled WGS sequence"/>
</dbReference>
<dbReference type="SUPFAM" id="SSF47384">
    <property type="entry name" value="Homodimeric domain of signal transducing histidine kinase"/>
    <property type="match status" value="1"/>
</dbReference>
<dbReference type="AlphaFoldDB" id="A0A077ZXT7"/>
<evidence type="ECO:0000256" key="5">
    <source>
        <dbReference type="ARBA" id="ARBA00022777"/>
    </source>
</evidence>
<dbReference type="PANTHER" id="PTHR43047">
    <property type="entry name" value="TWO-COMPONENT HISTIDINE PROTEIN KINASE"/>
    <property type="match status" value="1"/>
</dbReference>
<dbReference type="PRINTS" id="PR00344">
    <property type="entry name" value="BCTRLSENSOR"/>
</dbReference>
<dbReference type="InterPro" id="IPR003594">
    <property type="entry name" value="HATPase_dom"/>
</dbReference>
<dbReference type="CDD" id="cd00082">
    <property type="entry name" value="HisKA"/>
    <property type="match status" value="1"/>
</dbReference>
<dbReference type="InterPro" id="IPR003661">
    <property type="entry name" value="HisK_dim/P_dom"/>
</dbReference>
<name>A0A077ZXT7_STYLE</name>
<sequence length="1115" mass="129717">MGCTNSSHTVEVQRDVLENVATVKRQASFTIGDKQGWENDNIGKLQTNGSDISKDKVNNQNNNSQQNQSTTNDKRTENKKANKNGPAKTHQQELWELGDGSLNESLNPPGQNNTINRNQVQRNQNSNNRRAQVEDQPIPMDNISRDLMFYDENLFVEQAISQSLQDRNVVNEDAEFEKMLQQVLKDSKQEHDIKQRKVKEEELQMISKIPELRQQKIEQILSQAEQSKNSKLQPLQPLKKGYLAPLQTTNMPQQISKTNNLKITKPTDDITRSSINTTNEAQIKAVSTLQASWDNEVPTAQNKNKQNFQPEFTQTNQLKTVTYDNNKKKDKKYIGYNESWAHEGLKDNFDLDGSIDLDQFQLDSQKPKTKNLMVGNSLSKPSLQTTITQEVNIPSDLRHEELDLLTAYVIRQPEEESRNLQMSFIFLIGIFHIVFLWLSIITDKQRKLNFCNAYILKKQKENLMEILEFFPDCLLILDKNIDDSQILFQNQKMQQFIPVSQQLVWDQQLNLFVSSQNEEQIEHSQTIFETESDLKETQPGLLKDINLQIDQSQKNDDQKKTLFKFLKTCVYQQDRIKVQENASDQVEDSSEGNIKVFELKQKEVIFDMSSCRMLILRDISELVKGEYTRSIQKLTEVMVASTSHDMRTPLNTIINMHQLLEFRVNEPDLKQYLNIAKNSTDLLRYLVNDTLDFFQIKSGKFKIQKVMVKIKDMIEKCSELISFPMQQKKLQRIILIDQELQKHSFKFDEQRITQVIVNLLSNALKFTQKGYIKVSVKKIQDYPIKRLVKRHKNPANVQISGKLQSNLRHNSSSRSQFLNHQMVASQNLRVNQGKEDQSEIFTSNEYLSQMEEQFIKLVQLKFEVEDSGIGIKDEDQGKLFKMFGKISHSGDLNPHGIGLGLTICNKILCQHGSQLEVDSKYGEGTKFFFYIDIQQMAEQSELEKQFYSTFEGQHQFPLKTHDFILHRTDFKDLEKITPKQKAKRGSCVKEFDLLSSQEIKHKTKLRVPEFFENKEKYTNIYEMQREVDEQFEDLSDYPNKIASKINIERIDSFQEELKFESPEANLKQNKTISINDLEIQFETQQQYKNDCNLTKPVDQKKLKELLIKIGLMSHQ</sequence>
<dbReference type="InterPro" id="IPR036890">
    <property type="entry name" value="HATPase_C_sf"/>
</dbReference>
<dbReference type="OrthoDB" id="60033at2759"/>
<evidence type="ECO:0000256" key="2">
    <source>
        <dbReference type="ARBA" id="ARBA00012438"/>
    </source>
</evidence>
<keyword evidence="3" id="KW-0597">Phosphoprotein</keyword>
<gene>
    <name evidence="8" type="primary">Contig16268.g17338</name>
    <name evidence="8" type="ORF">STYLEM_3708</name>
</gene>
<feature type="region of interest" description="Disordered" evidence="6">
    <location>
        <begin position="34"/>
        <end position="138"/>
    </location>
</feature>
<evidence type="ECO:0000256" key="3">
    <source>
        <dbReference type="ARBA" id="ARBA00022553"/>
    </source>
</evidence>
<accession>A0A077ZXT7</accession>
<dbReference type="InterPro" id="IPR005467">
    <property type="entry name" value="His_kinase_dom"/>
</dbReference>
<dbReference type="InterPro" id="IPR036097">
    <property type="entry name" value="HisK_dim/P_sf"/>
</dbReference>
<keyword evidence="9" id="KW-1185">Reference proteome</keyword>
<reference evidence="8 9" key="1">
    <citation type="submission" date="2014-06" db="EMBL/GenBank/DDBJ databases">
        <authorList>
            <person name="Swart Estienne"/>
        </authorList>
    </citation>
    <scope>NUCLEOTIDE SEQUENCE [LARGE SCALE GENOMIC DNA]</scope>
    <source>
        <strain evidence="8 9">130c</strain>
    </source>
</reference>
<keyword evidence="5 8" id="KW-0418">Kinase</keyword>
<dbReference type="PROSITE" id="PS50109">
    <property type="entry name" value="HIS_KIN"/>
    <property type="match status" value="1"/>
</dbReference>
<dbReference type="PANTHER" id="PTHR43047:SF72">
    <property type="entry name" value="OSMOSENSING HISTIDINE PROTEIN KINASE SLN1"/>
    <property type="match status" value="1"/>
</dbReference>
<evidence type="ECO:0000256" key="4">
    <source>
        <dbReference type="ARBA" id="ARBA00022679"/>
    </source>
</evidence>
<feature type="compositionally biased region" description="Low complexity" evidence="6">
    <location>
        <begin position="111"/>
        <end position="130"/>
    </location>
</feature>
<dbReference type="GO" id="GO:0009927">
    <property type="term" value="F:histidine phosphotransfer kinase activity"/>
    <property type="evidence" value="ECO:0007669"/>
    <property type="project" value="TreeGrafter"/>
</dbReference>
<dbReference type="GO" id="GO:0000155">
    <property type="term" value="F:phosphorelay sensor kinase activity"/>
    <property type="evidence" value="ECO:0007669"/>
    <property type="project" value="InterPro"/>
</dbReference>
<dbReference type="Pfam" id="PF00512">
    <property type="entry name" value="HisKA"/>
    <property type="match status" value="1"/>
</dbReference>
<dbReference type="InParanoid" id="A0A077ZXT7"/>
<evidence type="ECO:0000259" key="7">
    <source>
        <dbReference type="PROSITE" id="PS50109"/>
    </source>
</evidence>
<feature type="compositionally biased region" description="Low complexity" evidence="6">
    <location>
        <begin position="58"/>
        <end position="71"/>
    </location>
</feature>
<comment type="catalytic activity">
    <reaction evidence="1">
        <text>ATP + protein L-histidine = ADP + protein N-phospho-L-histidine.</text>
        <dbReference type="EC" id="2.7.13.3"/>
    </reaction>
</comment>
<dbReference type="SMART" id="SM00388">
    <property type="entry name" value="HisKA"/>
    <property type="match status" value="1"/>
</dbReference>
<organism evidence="8 9">
    <name type="scientific">Stylonychia lemnae</name>
    <name type="common">Ciliate</name>
    <dbReference type="NCBI Taxonomy" id="5949"/>
    <lineage>
        <taxon>Eukaryota</taxon>
        <taxon>Sar</taxon>
        <taxon>Alveolata</taxon>
        <taxon>Ciliophora</taxon>
        <taxon>Intramacronucleata</taxon>
        <taxon>Spirotrichea</taxon>
        <taxon>Stichotrichia</taxon>
        <taxon>Sporadotrichida</taxon>
        <taxon>Oxytrichidae</taxon>
        <taxon>Stylonychinae</taxon>
        <taxon>Stylonychia</taxon>
    </lineage>
</organism>
<evidence type="ECO:0000313" key="8">
    <source>
        <dbReference type="EMBL" id="CDW74726.1"/>
    </source>
</evidence>
<keyword evidence="4" id="KW-0808">Transferase</keyword>
<dbReference type="Gene3D" id="3.30.565.10">
    <property type="entry name" value="Histidine kinase-like ATPase, C-terminal domain"/>
    <property type="match status" value="1"/>
</dbReference>
<dbReference type="SUPFAM" id="SSF55874">
    <property type="entry name" value="ATPase domain of HSP90 chaperone/DNA topoisomerase II/histidine kinase"/>
    <property type="match status" value="1"/>
</dbReference>
<evidence type="ECO:0000256" key="1">
    <source>
        <dbReference type="ARBA" id="ARBA00000085"/>
    </source>
</evidence>
<dbReference type="InterPro" id="IPR004358">
    <property type="entry name" value="Sig_transdc_His_kin-like_C"/>
</dbReference>
<dbReference type="Gene3D" id="1.10.287.130">
    <property type="match status" value="1"/>
</dbReference>
<dbReference type="EC" id="2.7.13.3" evidence="2"/>
<dbReference type="SMART" id="SM00387">
    <property type="entry name" value="HATPase_c"/>
    <property type="match status" value="1"/>
</dbReference>
<protein>
    <recommendedName>
        <fullName evidence="2">histidine kinase</fullName>
        <ecNumber evidence="2">2.7.13.3</ecNumber>
    </recommendedName>
</protein>
<evidence type="ECO:0000256" key="6">
    <source>
        <dbReference type="SAM" id="MobiDB-lite"/>
    </source>
</evidence>
<dbReference type="Pfam" id="PF02518">
    <property type="entry name" value="HATPase_c"/>
    <property type="match status" value="1"/>
</dbReference>
<dbReference type="EMBL" id="CCKQ01003594">
    <property type="protein sequence ID" value="CDW74726.1"/>
    <property type="molecule type" value="Genomic_DNA"/>
</dbReference>
<feature type="domain" description="Histidine kinase" evidence="7">
    <location>
        <begin position="641"/>
        <end position="935"/>
    </location>
</feature>
<proteinExistence type="predicted"/>
<evidence type="ECO:0000313" key="9">
    <source>
        <dbReference type="Proteomes" id="UP000039865"/>
    </source>
</evidence>